<organism evidence="1">
    <name type="scientific">Mesocestoides corti</name>
    <name type="common">Flatworm</name>
    <dbReference type="NCBI Taxonomy" id="53468"/>
    <lineage>
        <taxon>Eukaryota</taxon>
        <taxon>Metazoa</taxon>
        <taxon>Spiralia</taxon>
        <taxon>Lophotrochozoa</taxon>
        <taxon>Platyhelminthes</taxon>
        <taxon>Cestoda</taxon>
        <taxon>Eucestoda</taxon>
        <taxon>Cyclophyllidea</taxon>
        <taxon>Mesocestoididae</taxon>
        <taxon>Mesocestoides</taxon>
    </lineage>
</organism>
<dbReference type="AlphaFoldDB" id="A0A5K3G3D0"/>
<dbReference type="WBParaSite" id="MCU_014825-RA">
    <property type="protein sequence ID" value="MCU_014825-RA"/>
    <property type="gene ID" value="MCU_014825"/>
</dbReference>
<accession>A0A5K3G3D0</accession>
<name>A0A5K3G3D0_MESCO</name>
<sequence>MEKTDTTEQALLTNHKLKPQVRSRPSESTTLATKFFIYCSAFAIRMQRDRGLAEASVVQYICALSRRHISQHMEARDRLIYTELPRGYLACTQLDRMRRSGKLCDVRILLSSPEFEC</sequence>
<protein>
    <submittedName>
        <fullName evidence="1">Cdc6_C domain-containing protein</fullName>
    </submittedName>
</protein>
<proteinExistence type="predicted"/>
<reference evidence="1" key="1">
    <citation type="submission" date="2019-11" db="UniProtKB">
        <authorList>
            <consortium name="WormBaseParasite"/>
        </authorList>
    </citation>
    <scope>IDENTIFICATION</scope>
</reference>
<evidence type="ECO:0000313" key="1">
    <source>
        <dbReference type="WBParaSite" id="MCU_014825-RA"/>
    </source>
</evidence>